<comment type="caution">
    <text evidence="2">The sequence shown here is derived from an EMBL/GenBank/DDBJ whole genome shotgun (WGS) entry which is preliminary data.</text>
</comment>
<dbReference type="EMBL" id="JAULUE010002058">
    <property type="protein sequence ID" value="KAK5887615.1"/>
    <property type="molecule type" value="Genomic_DNA"/>
</dbReference>
<accession>A0AAN8BLP0</accession>
<organism evidence="2 3">
    <name type="scientific">Champsocephalus esox</name>
    <name type="common">pike icefish</name>
    <dbReference type="NCBI Taxonomy" id="159716"/>
    <lineage>
        <taxon>Eukaryota</taxon>
        <taxon>Metazoa</taxon>
        <taxon>Chordata</taxon>
        <taxon>Craniata</taxon>
        <taxon>Vertebrata</taxon>
        <taxon>Euteleostomi</taxon>
        <taxon>Actinopterygii</taxon>
        <taxon>Neopterygii</taxon>
        <taxon>Teleostei</taxon>
        <taxon>Neoteleostei</taxon>
        <taxon>Acanthomorphata</taxon>
        <taxon>Eupercaria</taxon>
        <taxon>Perciformes</taxon>
        <taxon>Notothenioidei</taxon>
        <taxon>Channichthyidae</taxon>
        <taxon>Champsocephalus</taxon>
    </lineage>
</organism>
<name>A0AAN8BLP0_9TELE</name>
<keyword evidence="3" id="KW-1185">Reference proteome</keyword>
<gene>
    <name evidence="2" type="ORF">CesoFtcFv8_016206</name>
</gene>
<proteinExistence type="predicted"/>
<dbReference type="Proteomes" id="UP001335648">
    <property type="component" value="Unassembled WGS sequence"/>
</dbReference>
<sequence length="90" mass="9868">MPEILGKFQECEGGGIFHAGAAVPARLTPPRLCGARLLRSGGSGLSRPALRQHTRRLPAQYREVPRQYLHNKSGDPILDPQNQLDKESAL</sequence>
<reference evidence="2 3" key="1">
    <citation type="journal article" date="2023" name="Mol. Biol. Evol.">
        <title>Genomics of Secondarily Temperate Adaptation in the Only Non-Antarctic Icefish.</title>
        <authorList>
            <person name="Rivera-Colon A.G."/>
            <person name="Rayamajhi N."/>
            <person name="Minhas B.F."/>
            <person name="Madrigal G."/>
            <person name="Bilyk K.T."/>
            <person name="Yoon V."/>
            <person name="Hune M."/>
            <person name="Gregory S."/>
            <person name="Cheng C.H.C."/>
            <person name="Catchen J.M."/>
        </authorList>
    </citation>
    <scope>NUCLEOTIDE SEQUENCE [LARGE SCALE GENOMIC DNA]</scope>
    <source>
        <strain evidence="2">JC2023a</strain>
    </source>
</reference>
<evidence type="ECO:0000256" key="1">
    <source>
        <dbReference type="SAM" id="MobiDB-lite"/>
    </source>
</evidence>
<evidence type="ECO:0000313" key="3">
    <source>
        <dbReference type="Proteomes" id="UP001335648"/>
    </source>
</evidence>
<protein>
    <submittedName>
        <fullName evidence="2">Uncharacterized protein</fullName>
    </submittedName>
</protein>
<dbReference type="AlphaFoldDB" id="A0AAN8BLP0"/>
<evidence type="ECO:0000313" key="2">
    <source>
        <dbReference type="EMBL" id="KAK5887615.1"/>
    </source>
</evidence>
<feature type="region of interest" description="Disordered" evidence="1">
    <location>
        <begin position="66"/>
        <end position="90"/>
    </location>
</feature>